<reference evidence="1 2" key="2">
    <citation type="journal article" date="2013" name="Genome Announc.">
        <title>Genome Sequence of Growth-Improving Paenibacillus mucilaginosus Strain KNP414.</title>
        <authorList>
            <person name="Lu J.J."/>
            <person name="Wang J.F."/>
            <person name="Hu X.F."/>
        </authorList>
    </citation>
    <scope>NUCLEOTIDE SEQUENCE [LARGE SCALE GENOMIC DNA]</scope>
    <source>
        <strain evidence="1 2">KNP414</strain>
    </source>
</reference>
<dbReference type="HOGENOM" id="CLU_2956223_0_0_9"/>
<dbReference type="EMBL" id="CP002869">
    <property type="protein sequence ID" value="AEI41184.1"/>
    <property type="molecule type" value="Genomic_DNA"/>
</dbReference>
<dbReference type="RefSeq" id="WP_013916345.1">
    <property type="nucleotide sequence ID" value="NC_015690.1"/>
</dbReference>
<dbReference type="KEGG" id="pms:KNP414_02623"/>
<dbReference type="Proteomes" id="UP000006620">
    <property type="component" value="Chromosome"/>
</dbReference>
<reference evidence="2" key="1">
    <citation type="submission" date="2011-06" db="EMBL/GenBank/DDBJ databases">
        <title>Complete genome sequence of Paenibacillus mucilaginosus KNP414.</title>
        <authorList>
            <person name="Wang J."/>
            <person name="Hu S."/>
            <person name="Hu X."/>
            <person name="Zhang B."/>
            <person name="Dong D."/>
            <person name="Zhang S."/>
            <person name="Zhao K."/>
            <person name="Wu D."/>
        </authorList>
    </citation>
    <scope>NUCLEOTIDE SEQUENCE [LARGE SCALE GENOMIC DNA]</scope>
    <source>
        <strain evidence="2">KNP414</strain>
    </source>
</reference>
<dbReference type="AlphaFoldDB" id="F8F5L1"/>
<sequence length="59" mass="6717">MQEAEGRFIEGSFKKTDVGMVGMQAPDQTFGSDKNPFFREQSQGEGVFDRCTIWIFFTS</sequence>
<proteinExistence type="predicted"/>
<accession>F8F5L1</accession>
<name>F8F5L1_PAEMK</name>
<dbReference type="PATRIC" id="fig|1036673.3.peg.2382"/>
<evidence type="ECO:0000313" key="2">
    <source>
        <dbReference type="Proteomes" id="UP000006620"/>
    </source>
</evidence>
<organism evidence="1 2">
    <name type="scientific">Paenibacillus mucilaginosus (strain KNP414)</name>
    <dbReference type="NCBI Taxonomy" id="1036673"/>
    <lineage>
        <taxon>Bacteria</taxon>
        <taxon>Bacillati</taxon>
        <taxon>Bacillota</taxon>
        <taxon>Bacilli</taxon>
        <taxon>Bacillales</taxon>
        <taxon>Paenibacillaceae</taxon>
        <taxon>Paenibacillus</taxon>
    </lineage>
</organism>
<gene>
    <name evidence="1" type="ordered locus">KNP414_02623</name>
</gene>
<evidence type="ECO:0000313" key="1">
    <source>
        <dbReference type="EMBL" id="AEI41184.1"/>
    </source>
</evidence>
<protein>
    <submittedName>
        <fullName evidence="1">Uncharacterized protein</fullName>
    </submittedName>
</protein>